<gene>
    <name evidence="2" type="ORF">EGYM00163_LOCUS44498</name>
</gene>
<dbReference type="EMBL" id="HBJA01129509">
    <property type="protein sequence ID" value="CAE0833206.1"/>
    <property type="molecule type" value="Transcribed_RNA"/>
</dbReference>
<name>A0A7S4GD57_9EUGL</name>
<sequence length="98" mass="10976">MVSKTLKTQRKKAARGKDYVPEAVKPERALPKPKKNMTQKKKWRVLGLAPTPGVYDNFEDRGKESFECEKCGKVGKVVGFCVRCAVKDSEKGKDAMKS</sequence>
<reference evidence="2" key="1">
    <citation type="submission" date="2021-01" db="EMBL/GenBank/DDBJ databases">
        <authorList>
            <person name="Corre E."/>
            <person name="Pelletier E."/>
            <person name="Niang G."/>
            <person name="Scheremetjew M."/>
            <person name="Finn R."/>
            <person name="Kale V."/>
            <person name="Holt S."/>
            <person name="Cochrane G."/>
            <person name="Meng A."/>
            <person name="Brown T."/>
            <person name="Cohen L."/>
        </authorList>
    </citation>
    <scope>NUCLEOTIDE SEQUENCE</scope>
    <source>
        <strain evidence="2">CCMP1594</strain>
    </source>
</reference>
<protein>
    <submittedName>
        <fullName evidence="2">Uncharacterized protein</fullName>
    </submittedName>
</protein>
<feature type="compositionally biased region" description="Basic and acidic residues" evidence="1">
    <location>
        <begin position="15"/>
        <end position="30"/>
    </location>
</feature>
<evidence type="ECO:0000313" key="2">
    <source>
        <dbReference type="EMBL" id="CAE0833206.1"/>
    </source>
</evidence>
<dbReference type="AlphaFoldDB" id="A0A7S4GD57"/>
<feature type="region of interest" description="Disordered" evidence="1">
    <location>
        <begin position="1"/>
        <end position="43"/>
    </location>
</feature>
<proteinExistence type="predicted"/>
<accession>A0A7S4GD57</accession>
<feature type="compositionally biased region" description="Basic residues" evidence="1">
    <location>
        <begin position="31"/>
        <end position="43"/>
    </location>
</feature>
<organism evidence="2">
    <name type="scientific">Eutreptiella gymnastica</name>
    <dbReference type="NCBI Taxonomy" id="73025"/>
    <lineage>
        <taxon>Eukaryota</taxon>
        <taxon>Discoba</taxon>
        <taxon>Euglenozoa</taxon>
        <taxon>Euglenida</taxon>
        <taxon>Spirocuta</taxon>
        <taxon>Euglenophyceae</taxon>
        <taxon>Eutreptiales</taxon>
        <taxon>Eutreptiaceae</taxon>
        <taxon>Eutreptiella</taxon>
    </lineage>
</organism>
<evidence type="ECO:0000256" key="1">
    <source>
        <dbReference type="SAM" id="MobiDB-lite"/>
    </source>
</evidence>